<keyword evidence="2" id="KW-1185">Reference proteome</keyword>
<sequence>MSSASTETEPVAIVGIACRFPGASSVLELGDLLSDPPDLSREIPKERFSIDGFYNLNPQAHGNTNVRKSYFLRENVRNFDNGFFNITAMEALAMDPQQRLLLETTYEALENANIPVGQLKGSDTAVYVGLMCGDYENRLMGDIDSAPRYQATGVGRSIMANRISYTWDLRGPSMTIDTACSSSLVALHQAVQALRLQETQLAIVGGSNLLLGPEWYITESNLNMLSPTGKSRMWDADADGYARGDGVAAVVLKRLSDAIADGDYIECVIRETGVSQDGRTNGITTPSAESQASLIRRVYAKSGLDPIRDGCQYFEAHGTGTPAGDPIEAKAISSVFGGGTEQEKRHVNPLYVGSVKTVIGHTEGTAGLAGVIKATVALQRKTIFPNKHFNKLNPQIEQFYRNLMVPTTALPWPTLPDGQPRRASVNSFGFGGTNSHAIIESFENEHLTFNERGKEPPVFTPFILSATSESSLYGGLEDYRRWLDGHLDVSLHDMLVSMYHKSSFAYRTSVSASSPAELSSKLSEKCRDRQAVAPAQKPPKVLGIFTGQGAQFPGMMSEILQHSLWARKRAHELEEALMSLIPPSASDTMKAALSQPLCTLTQIILVDILLEAGVCFGAVVGHSSGEIAAAYAAGYITAECALAAAYYRGLHTNLAGITTGQQGAMLAVSMSYADASLFCAQSRFKDRLCVAASNSPNSVTLSGDQDAIIEAEQDLRARSLNPKRLSVDKAYHSHHMYPCSTAYLNSLRSLPGFTPDPKTVTPWFSSVNVQEASNLQLSMDYWNDNLVHPVLFSPALEKACHNAGPFNLVLEVGPHPALRAPVLQTLLSVWPDIDVPYASLLRRGEESIHTMRNGLGQLWEAGLDLNLAKVNQLMSGVAGKALQRLPTYHWGYEMEHWHESRYAKTFRTRQHPTHPLLGNPLPDSNDLDMRWRNILLESEMPWLAGHKVQGQTIFPAAGILCMAIEAARKMHPQVQVVQKIEITDLKILQALLIPQDSRGVETICTMTEVRRNSSTQTAATFSLYSTSGDNLSLVARCAVALQVDSSPIDFHPLVDRKHLLMNSIDSQRLYDAWGNLGYGYTGCFRAIKNAERKLSAARGSISPTTDGKMLLHPATLDAAIQTILLAYCHPEDGRLSTIHVPKVIKKLRMNATLALPLSKVSQDLQFDTLIPDREEAGLCGDVDLYTQKGERLLQIEGLQCTPLSPATAENDVKLFYSTAWAPASPNAPAVCWDGRATEADFKLSEDLERLSFYYMTQLEKAVPKSHPQRQHGTWNLYFRFLAHVRKLVESGVHPYVKSEWLQDTFEVAAEIKTRYPESLDRKVIEAVGENVAQVVLSGGTMLEYLLRDGLLDDYYTHGMTNRSYIIYLARMVGQLSHRYPAMNILEIGAGTGSATKTIFEEIGSTFGTYTFTDISIGFFEKARDVFSDYVEKMNFMKLDAECDVVAQGFEAHSYDLVVASLVLHATSNLENTLSNARRLLKPGGYLIMLEITDNDPIRLGFVFGTLPQWWIGDAEGRSLSPCVGPMEWDSLLQRCGFSKIDSITPDLDRLPFPLSVISAQATDDRMQLLRNPLTNMSVFPQLVIVGGATAATAQLVIKVYEGLETHYRAVRCIQTFDDFSKEQHSGSTILSLADLDGPVIENITDKRLGALKDILACCNMAVWITQNAKDACPGANMTIGFFRTALWESPESRLRSIDFVDGSMPDALVISENLLEYEAAIQLSRESSASQPLWSLERELIYKEGHLLIPRLVANRALDDRYNASRRPIARKNGVDSVRLSPHGWLEQDALYAFDKGVSSHSKFVNLKVEYSTAFPVPVRRRGAGLFQAYIVFGKLVGSENLVLALARSCSSTVRVSQCSVLRVAEDCIPSLLLTQMASILQATYLLDFVDDNQRLLLHNPSKELISAVTSLAKSRSIRTITTSTSLEEGAIYLPQSLPKRILRAKLGKAIDYFVDLSMPGRFDDSVSATIRECLSPSTCIIDSRPILGVGGQSRGVTPDNKNDDFNPSYDVVSLSRQLEDAYQLAHCIPTSPLDVISLRSFGEDRINLDRKIIQWGGIHNAMARVVPTYSQVYIKPDRTYWLLGLTGSLGLSLSEWLIGKGARNLVLSSRNPDVDSNWIMAMNDEKDATVTVIPCDATKKTSLAAAYKQIKESLPPIAGIAQGAMVLDDASIRDMDADKMAKVARPKVNGSLNLNKILIENDEQLDFLVLFSSIAAVFGSHGQSNYTAANSFVRSLALQRRQLGNPASVLNLGRVVGVGYASDKLSQAQREKLQKNGFRGISEDDFHHAFAEAILASPCHSNMDHEITIGAERFPAHSPTKPLWADDPRLSHLIIHGPIETFSGKGNNNNSQQTPREKLMSATSVTEAKDAIKSSFLEKLQSILSLSATQMEKESALLSSSTSQLGFDSLIAVEVRSWFLKALDISISTLEIMGGITIMGIIDLALSKVNKKIVPRLEMASLGAEDQKTPESSTFTSSSISSPASDSSKQTSDFDPDDDVDARRAHSISPTYSDDNDFEQDLDRYPLSFGQEMFWFVHTLMSDPTTLNNTVAYQLTGSLNVNKLSIAVQTVAERHGGLRTAIQESNGGLVTQVMMKTPLMHLEEVFASVDEVPAIIEDLAGYTYQLHRGETIRIVLVSSSPTEHHLLLGFHHINMDGISLQVILAELEAIYRGEALSEHPLQYLDFARRQRLRADTGEWSDTLHFWETELSDLSGELPIMQLPNAANGRRPLTEYRTIEIDSRVEPSVFAMVREKCRQLGVTHFCFYLTVFRIMLARMAKVDDFCIGIADGNRLDDDSLDSIGMYLNLLPLRFKSTHQHKFGDVASDTRKKTQEAMAHSGIPFGLLLSKLGVARSAEYSPVFQAFVDYRQGAQETQRFGDCVLDVCYYQGARAAYDVSLDIIDSKNSQTFIRLAVQESLYSKADCGLLMKSYMHLVESFAQPNAENVEIDSASLFSFDSLKNMSLVKGDIKTTRWPATLAQRVAEISINHADSVAINGGDGTILTYREMSDRIAAIKSGILGLGVSRGSVVGVFQEPTADWVCSLLAIWQAGCVYLPLDLASPMTRLQSNVLHCGPSLVLVDSLSLEAAESFKTAVLDVSSCKDVNTSPKAAPSTLHTKPEDPAAILYTSGSTGTPKGIVLSHQNLVHEVEFSSISYDFEKERVLCQSALTFDMSLTQIFTAIAYGGSLHMVPRAHRGDAAFITRLMGRHGITFTGATPSEYLSWTNFAGTDLGRSSWRRAVCGGEQVTSSLLSAFASLGTPRLKVYNAYGPTETTCSATRWELPYQDLASKPAGSRIPAGFPAPNCSICIVDENLLPLPIGMPGEILVGGPKVAVGYLENSSLTQEKFFQHKNIPKEFEAQGWTSAHRTGDVGRILPDGQLIVEGRIAGDTQIKIRGNRADLVDIEDAILRAGEGRLAETVVFHHKALEQREGSSVSDMLVALAVFDENFPEHLRQDFLHSVLQRASLPRPLKPGIIRPVASIPKSVSGKIDRVAAEKGFGTHFQLQASTSEQNDAWSEIELRLRHVWLQVLPSSSDALVLRSSDFFHVGGNSLLLVVLQKKLGEILGVHLPLVALFDSSTLDKMALLVDQKFVEQGQIDWEMETDPENILSGNLLQRTDKTPQQNKSTMSVVLTGATGLLGKALLHVLNRDERVSTIYCVAVRKKDTLEPFMASGKVQVYEGDLTAPRLGLSDSAVQRVFSDADAIIHNGADVSHMKSYRSIKSANFGSTVELVRQALSFRRQIPFHFVSTAGVSLYTGLETFHEISAAPFPPPTDNSDGYTASKWASERFLERVSERTGLPVWVHRPSNIHRVEDPQFDLFQNLLKYSRLLQAVPVFPSLQGQLNLVEAGDIAQKLVHEVMEGPAQGIVYRHQIGRRNLSMEEMGEFIRSDPASKVQSLDVETWTAAAEQVGLQKTVSEWFKKVAFGAAVKYPLLVPDRKGS</sequence>
<comment type="caution">
    <text evidence="1">The sequence shown here is derived from an EMBL/GenBank/DDBJ whole genome shotgun (WGS) entry which is preliminary data.</text>
</comment>
<dbReference type="Proteomes" id="UP000805649">
    <property type="component" value="Unassembled WGS sequence"/>
</dbReference>
<gene>
    <name evidence="1" type="ORF">CTRU02_213841</name>
</gene>
<name>A0ACC3YGW9_COLTU</name>
<organism evidence="1 2">
    <name type="scientific">Colletotrichum truncatum</name>
    <name type="common">Anthracnose fungus</name>
    <name type="synonym">Colletotrichum capsici</name>
    <dbReference type="NCBI Taxonomy" id="5467"/>
    <lineage>
        <taxon>Eukaryota</taxon>
        <taxon>Fungi</taxon>
        <taxon>Dikarya</taxon>
        <taxon>Ascomycota</taxon>
        <taxon>Pezizomycotina</taxon>
        <taxon>Sordariomycetes</taxon>
        <taxon>Hypocreomycetidae</taxon>
        <taxon>Glomerellales</taxon>
        <taxon>Glomerellaceae</taxon>
        <taxon>Colletotrichum</taxon>
        <taxon>Colletotrichum truncatum species complex</taxon>
    </lineage>
</organism>
<protein>
    <submittedName>
        <fullName evidence="1">AMP-binding enzyme</fullName>
    </submittedName>
</protein>
<proteinExistence type="predicted"/>
<evidence type="ECO:0000313" key="1">
    <source>
        <dbReference type="EMBL" id="KAL0931106.1"/>
    </source>
</evidence>
<dbReference type="EMBL" id="VUJX02000010">
    <property type="protein sequence ID" value="KAL0931106.1"/>
    <property type="molecule type" value="Genomic_DNA"/>
</dbReference>
<evidence type="ECO:0000313" key="2">
    <source>
        <dbReference type="Proteomes" id="UP000805649"/>
    </source>
</evidence>
<accession>A0ACC3YGW9</accession>
<reference evidence="1 2" key="1">
    <citation type="journal article" date="2020" name="Phytopathology">
        <title>Genome Sequence Resources of Colletotrichum truncatum, C. plurivorum, C. musicola, and C. sojae: Four Species Pathogenic to Soybean (Glycine max).</title>
        <authorList>
            <person name="Rogerio F."/>
            <person name="Boufleur T.R."/>
            <person name="Ciampi-Guillardi M."/>
            <person name="Sukno S.A."/>
            <person name="Thon M.R."/>
            <person name="Massola Junior N.S."/>
            <person name="Baroncelli R."/>
        </authorList>
    </citation>
    <scope>NUCLEOTIDE SEQUENCE [LARGE SCALE GENOMIC DNA]</scope>
    <source>
        <strain evidence="1 2">CMES1059</strain>
    </source>
</reference>